<dbReference type="STRING" id="449.LHA_0455"/>
<dbReference type="KEGG" id="lha:LHA_0455"/>
<keyword evidence="2" id="KW-0808">Transferase</keyword>
<dbReference type="InterPro" id="IPR006083">
    <property type="entry name" value="PRK/URK"/>
</dbReference>
<name>A0A0A8UR56_LEGHA</name>
<keyword evidence="3" id="KW-1185">Reference proteome</keyword>
<dbReference type="EC" id="2.7.1.48" evidence="2"/>
<dbReference type="SUPFAM" id="SSF52540">
    <property type="entry name" value="P-loop containing nucleoside triphosphate hydrolases"/>
    <property type="match status" value="1"/>
</dbReference>
<dbReference type="Proteomes" id="UP000032803">
    <property type="component" value="Chromosome I"/>
</dbReference>
<dbReference type="RefSeq" id="WP_045105077.1">
    <property type="nucleotide sequence ID" value="NZ_LN681225.1"/>
</dbReference>
<keyword evidence="2" id="KW-0418">Kinase</keyword>
<dbReference type="PATRIC" id="fig|449.7.peg.357"/>
<evidence type="ECO:0000313" key="3">
    <source>
        <dbReference type="Proteomes" id="UP000032803"/>
    </source>
</evidence>
<evidence type="ECO:0000259" key="1">
    <source>
        <dbReference type="Pfam" id="PF00485"/>
    </source>
</evidence>
<dbReference type="Gene3D" id="3.40.50.300">
    <property type="entry name" value="P-loop containing nucleotide triphosphate hydrolases"/>
    <property type="match status" value="1"/>
</dbReference>
<proteinExistence type="predicted"/>
<dbReference type="PRINTS" id="PR00988">
    <property type="entry name" value="URIDINKINASE"/>
</dbReference>
<reference evidence="3" key="1">
    <citation type="submission" date="2014-09" db="EMBL/GenBank/DDBJ databases">
        <authorList>
            <person name="Gomez-Valero L."/>
        </authorList>
    </citation>
    <scope>NUCLEOTIDE SEQUENCE [LARGE SCALE GENOMIC DNA]</scope>
    <source>
        <strain evidence="3">ATCC35250</strain>
    </source>
</reference>
<dbReference type="PANTHER" id="PTHR10285">
    <property type="entry name" value="URIDINE KINASE"/>
    <property type="match status" value="1"/>
</dbReference>
<dbReference type="InterPro" id="IPR027417">
    <property type="entry name" value="P-loop_NTPase"/>
</dbReference>
<sequence>MLFVFVAGASASGKTEIAKKIVETFNGMNIKTILIKMDDFYKSQQERGGIVEIDFDVPDAYQWVLLENQLTMLSEGKTINKPVYCFIAKNRLPHTETINPEDLKVVVVEGILALHQVHKMELPKMSLFVETDSYKTILERRKTRDAIHRATSPQETGARERRSVGPEFFKYILPSKTNADLAVTNNDMPANVLPGVKTGIDKAADEIMDKIREDHSELFPARAYSPI</sequence>
<feature type="domain" description="Phosphoribulokinase/uridine kinase" evidence="1">
    <location>
        <begin position="5"/>
        <end position="184"/>
    </location>
</feature>
<gene>
    <name evidence="2" type="ORF">LHA_0455</name>
</gene>
<dbReference type="GO" id="GO:0004849">
    <property type="term" value="F:uridine kinase activity"/>
    <property type="evidence" value="ECO:0007669"/>
    <property type="project" value="UniProtKB-EC"/>
</dbReference>
<dbReference type="HOGENOM" id="CLU_021278_1_2_6"/>
<evidence type="ECO:0000313" key="2">
    <source>
        <dbReference type="EMBL" id="CEK09557.1"/>
    </source>
</evidence>
<protein>
    <submittedName>
        <fullName evidence="2">Putative Uridine-cytidine kinase B</fullName>
        <ecNumber evidence="2">2.7.1.48</ecNumber>
    </submittedName>
</protein>
<dbReference type="EMBL" id="LN681225">
    <property type="protein sequence ID" value="CEK09557.1"/>
    <property type="molecule type" value="Genomic_DNA"/>
</dbReference>
<dbReference type="AlphaFoldDB" id="A0A0A8UR56"/>
<organism evidence="2 3">
    <name type="scientific">Legionella hackeliae</name>
    <dbReference type="NCBI Taxonomy" id="449"/>
    <lineage>
        <taxon>Bacteria</taxon>
        <taxon>Pseudomonadati</taxon>
        <taxon>Pseudomonadota</taxon>
        <taxon>Gammaproteobacteria</taxon>
        <taxon>Legionellales</taxon>
        <taxon>Legionellaceae</taxon>
        <taxon>Legionella</taxon>
    </lineage>
</organism>
<accession>A0A0A8UR56</accession>
<dbReference type="Pfam" id="PF00485">
    <property type="entry name" value="PRK"/>
    <property type="match status" value="1"/>
</dbReference>
<dbReference type="GO" id="GO:0005524">
    <property type="term" value="F:ATP binding"/>
    <property type="evidence" value="ECO:0007669"/>
    <property type="project" value="InterPro"/>
</dbReference>
<dbReference type="OrthoDB" id="5645394at2"/>